<dbReference type="GO" id="GO:0016787">
    <property type="term" value="F:hydrolase activity"/>
    <property type="evidence" value="ECO:0007669"/>
    <property type="project" value="UniProtKB-KW"/>
</dbReference>
<dbReference type="EMBL" id="ATBY01000009">
    <property type="protein sequence ID" value="EPD70264.1"/>
    <property type="molecule type" value="Genomic_DNA"/>
</dbReference>
<dbReference type="InterPro" id="IPR036866">
    <property type="entry name" value="RibonucZ/Hydroxyglut_hydro"/>
</dbReference>
<dbReference type="PANTHER" id="PTHR46233:SF3">
    <property type="entry name" value="HYDROXYACYLGLUTATHIONE HYDROLASE GLOC"/>
    <property type="match status" value="1"/>
</dbReference>
<protein>
    <recommendedName>
        <fullName evidence="5">Metallo-beta-lactamase domain-containing protein</fullName>
    </recommendedName>
</protein>
<keyword evidence="4" id="KW-0862">Zinc</keyword>
<organism evidence="6 7">
    <name type="scientific">Corynebacterium pyruviciproducens ATCC BAA-1742</name>
    <dbReference type="NCBI Taxonomy" id="1125779"/>
    <lineage>
        <taxon>Bacteria</taxon>
        <taxon>Bacillati</taxon>
        <taxon>Actinomycetota</taxon>
        <taxon>Actinomycetes</taxon>
        <taxon>Mycobacteriales</taxon>
        <taxon>Corynebacteriaceae</taxon>
        <taxon>Corynebacterium</taxon>
    </lineage>
</organism>
<feature type="domain" description="Metallo-beta-lactamase" evidence="5">
    <location>
        <begin position="54"/>
        <end position="237"/>
    </location>
</feature>
<evidence type="ECO:0000256" key="4">
    <source>
        <dbReference type="ARBA" id="ARBA00022833"/>
    </source>
</evidence>
<dbReference type="Gene3D" id="3.60.15.10">
    <property type="entry name" value="Ribonuclease Z/Hydroxyacylglutathione hydrolase-like"/>
    <property type="match status" value="1"/>
</dbReference>
<dbReference type="InterPro" id="IPR051453">
    <property type="entry name" value="MBL_Glyoxalase_II"/>
</dbReference>
<dbReference type="InterPro" id="IPR001279">
    <property type="entry name" value="Metallo-B-lactamas"/>
</dbReference>
<evidence type="ECO:0000256" key="1">
    <source>
        <dbReference type="ARBA" id="ARBA00001947"/>
    </source>
</evidence>
<dbReference type="STRING" id="1125779.HMPREF1219_00698"/>
<keyword evidence="7" id="KW-1185">Reference proteome</keyword>
<dbReference type="eggNOG" id="COG0491">
    <property type="taxonomic scope" value="Bacteria"/>
</dbReference>
<evidence type="ECO:0000256" key="3">
    <source>
        <dbReference type="ARBA" id="ARBA00022801"/>
    </source>
</evidence>
<dbReference type="Pfam" id="PF00753">
    <property type="entry name" value="Lactamase_B"/>
    <property type="match status" value="1"/>
</dbReference>
<sequence>MGKRTAGSLTGSSVSLLRSTGSAALKRCLARITRAVVGRLTGMECKIAVTGPFQANTYAVIDDGRVTVIDPGMGAKDVLQQFFTENGLTLDSVVLTHGHIDHVRDAAALANPAHVPVFLHPDDWFMLDDPGAGVSPEAARAYHAEDMEKVDDLRELTPETGATIAGHQFEVRHCPGHSPGCVILVSDEVKSVFTGDVLFRGSIGRVDLPGSSPAAMRESLRQEVKTLPEDYTCFPGHGPGTTVAAELSSNPYLV</sequence>
<evidence type="ECO:0000256" key="2">
    <source>
        <dbReference type="ARBA" id="ARBA00022723"/>
    </source>
</evidence>
<evidence type="ECO:0000313" key="6">
    <source>
        <dbReference type="EMBL" id="EPD70264.1"/>
    </source>
</evidence>
<dbReference type="Proteomes" id="UP000014408">
    <property type="component" value="Unassembled WGS sequence"/>
</dbReference>
<dbReference type="AlphaFoldDB" id="S3A1W2"/>
<dbReference type="CDD" id="cd06262">
    <property type="entry name" value="metallo-hydrolase-like_MBL-fold"/>
    <property type="match status" value="1"/>
</dbReference>
<dbReference type="PATRIC" id="fig|1125779.3.peg.685"/>
<dbReference type="HOGENOM" id="CLU_030571_5_2_11"/>
<proteinExistence type="predicted"/>
<dbReference type="SUPFAM" id="SSF56281">
    <property type="entry name" value="Metallo-hydrolase/oxidoreductase"/>
    <property type="match status" value="1"/>
</dbReference>
<comment type="caution">
    <text evidence="6">The sequence shown here is derived from an EMBL/GenBank/DDBJ whole genome shotgun (WGS) entry which is preliminary data.</text>
</comment>
<keyword evidence="3" id="KW-0378">Hydrolase</keyword>
<evidence type="ECO:0000313" key="7">
    <source>
        <dbReference type="Proteomes" id="UP000014408"/>
    </source>
</evidence>
<comment type="cofactor">
    <cofactor evidence="1">
        <name>Zn(2+)</name>
        <dbReference type="ChEBI" id="CHEBI:29105"/>
    </cofactor>
</comment>
<keyword evidence="2" id="KW-0479">Metal-binding</keyword>
<gene>
    <name evidence="6" type="ORF">HMPREF1219_00698</name>
</gene>
<name>S3A1W2_9CORY</name>
<dbReference type="GO" id="GO:0046872">
    <property type="term" value="F:metal ion binding"/>
    <property type="evidence" value="ECO:0007669"/>
    <property type="project" value="UniProtKB-KW"/>
</dbReference>
<dbReference type="PANTHER" id="PTHR46233">
    <property type="entry name" value="HYDROXYACYLGLUTATHIONE HYDROLASE GLOC"/>
    <property type="match status" value="1"/>
</dbReference>
<evidence type="ECO:0000259" key="5">
    <source>
        <dbReference type="SMART" id="SM00849"/>
    </source>
</evidence>
<reference evidence="6 7" key="1">
    <citation type="submission" date="2013-05" db="EMBL/GenBank/DDBJ databases">
        <title>The Genome Sequence of Corynebacterium pyruviciproducens 1773O (ATCC BAA-1742).</title>
        <authorList>
            <consortium name="The Broad Institute Genomics Platform"/>
            <person name="Earl A."/>
            <person name="Ward D."/>
            <person name="Feldgarden M."/>
            <person name="Gevers D."/>
            <person name="Tong J."/>
            <person name="Walker B."/>
            <person name="Young S."/>
            <person name="Zeng Q."/>
            <person name="Gargeya S."/>
            <person name="Fitzgerald M."/>
            <person name="Haas B."/>
            <person name="Abouelleil A."/>
            <person name="Allen A.W."/>
            <person name="Alvarado L."/>
            <person name="Arachchi H.M."/>
            <person name="Berlin A.M."/>
            <person name="Chapman S.B."/>
            <person name="Gainer-Dewar J."/>
            <person name="Goldberg J."/>
            <person name="Griggs A."/>
            <person name="Gujja S."/>
            <person name="Hansen M."/>
            <person name="Howarth C."/>
            <person name="Imamovic A."/>
            <person name="Ireland A."/>
            <person name="Larimer J."/>
            <person name="McCowan C."/>
            <person name="Murphy C."/>
            <person name="Pearson M."/>
            <person name="Poon T.W."/>
            <person name="Priest M."/>
            <person name="Roberts A."/>
            <person name="Saif S."/>
            <person name="Shea T."/>
            <person name="Sisk P."/>
            <person name="Sykes S."/>
            <person name="Wortman J."/>
            <person name="Nusbaum C."/>
            <person name="Birren B."/>
        </authorList>
    </citation>
    <scope>NUCLEOTIDE SEQUENCE [LARGE SCALE GENOMIC DNA]</scope>
    <source>
        <strain evidence="6 7">ATCC BAA-1742</strain>
    </source>
</reference>
<dbReference type="SMART" id="SM00849">
    <property type="entry name" value="Lactamase_B"/>
    <property type="match status" value="1"/>
</dbReference>
<accession>S3A1W2</accession>